<organism evidence="4 5">
    <name type="scientific">Paenibacillus antri</name>
    <dbReference type="NCBI Taxonomy" id="2582848"/>
    <lineage>
        <taxon>Bacteria</taxon>
        <taxon>Bacillati</taxon>
        <taxon>Bacillota</taxon>
        <taxon>Bacilli</taxon>
        <taxon>Bacillales</taxon>
        <taxon>Paenibacillaceae</taxon>
        <taxon>Paenibacillus</taxon>
    </lineage>
</organism>
<comment type="caution">
    <text evidence="4">The sequence shown here is derived from an EMBL/GenBank/DDBJ whole genome shotgun (WGS) entry which is preliminary data.</text>
</comment>
<evidence type="ECO:0000256" key="2">
    <source>
        <dbReference type="ARBA" id="ARBA00023277"/>
    </source>
</evidence>
<dbReference type="GO" id="GO:0005737">
    <property type="term" value="C:cytoplasm"/>
    <property type="evidence" value="ECO:0007669"/>
    <property type="project" value="TreeGrafter"/>
</dbReference>
<proteinExistence type="predicted"/>
<dbReference type="RefSeq" id="WP_138195272.1">
    <property type="nucleotide sequence ID" value="NZ_VCIW01000010.1"/>
</dbReference>
<dbReference type="GO" id="GO:0005975">
    <property type="term" value="P:carbohydrate metabolic process"/>
    <property type="evidence" value="ECO:0007669"/>
    <property type="project" value="InterPro"/>
</dbReference>
<evidence type="ECO:0000256" key="1">
    <source>
        <dbReference type="ARBA" id="ARBA00022801"/>
    </source>
</evidence>
<accession>A0A5R9GD31</accession>
<dbReference type="AlphaFoldDB" id="A0A5R9GD31"/>
<dbReference type="CDD" id="cd01399">
    <property type="entry name" value="GlcN6P_deaminase"/>
    <property type="match status" value="1"/>
</dbReference>
<dbReference type="GO" id="GO:0042802">
    <property type="term" value="F:identical protein binding"/>
    <property type="evidence" value="ECO:0007669"/>
    <property type="project" value="TreeGrafter"/>
</dbReference>
<sequence length="250" mass="27018">MELMIESSYDALSESAARLVETALARKSDALICLPTGHTPLGLFRKLTESPKAPERWRGATVVALDEYLGVRPEQPHSLIGWLRRELLDGLEIGNDRLLRVDPVHPEPSAACAALDREIEERGGIELTVLGLGPNGHIGFNEPGTAADSATRVVRLAEASIASNAAYWKARGGYEPEYGLTLGMGTILRHSKTIALLVSGAHKADIFQQFLRQSPSPAIPATLLKQASRLIVLADEAAAGKSEIRQTEDR</sequence>
<dbReference type="Proteomes" id="UP000309676">
    <property type="component" value="Unassembled WGS sequence"/>
</dbReference>
<name>A0A5R9GD31_9BACL</name>
<dbReference type="InterPro" id="IPR018321">
    <property type="entry name" value="Glucosamine6P_isomerase_CS"/>
</dbReference>
<keyword evidence="1" id="KW-0378">Hydrolase</keyword>
<dbReference type="SUPFAM" id="SSF100950">
    <property type="entry name" value="NagB/RpiA/CoA transferase-like"/>
    <property type="match status" value="1"/>
</dbReference>
<dbReference type="Gene3D" id="3.40.50.1360">
    <property type="match status" value="1"/>
</dbReference>
<dbReference type="GO" id="GO:0006043">
    <property type="term" value="P:glucosamine catabolic process"/>
    <property type="evidence" value="ECO:0007669"/>
    <property type="project" value="TreeGrafter"/>
</dbReference>
<dbReference type="PANTHER" id="PTHR11280">
    <property type="entry name" value="GLUCOSAMINE-6-PHOSPHATE ISOMERASE"/>
    <property type="match status" value="1"/>
</dbReference>
<evidence type="ECO:0000259" key="3">
    <source>
        <dbReference type="Pfam" id="PF01182"/>
    </source>
</evidence>
<dbReference type="GO" id="GO:0019262">
    <property type="term" value="P:N-acetylneuraminate catabolic process"/>
    <property type="evidence" value="ECO:0007669"/>
    <property type="project" value="TreeGrafter"/>
</dbReference>
<dbReference type="Pfam" id="PF01182">
    <property type="entry name" value="Glucosamine_iso"/>
    <property type="match status" value="1"/>
</dbReference>
<dbReference type="PROSITE" id="PS01161">
    <property type="entry name" value="GLC_GALNAC_ISOMERASE"/>
    <property type="match status" value="1"/>
</dbReference>
<gene>
    <name evidence="4" type="ORF">FE782_16240</name>
</gene>
<keyword evidence="2" id="KW-0119">Carbohydrate metabolism</keyword>
<dbReference type="PANTHER" id="PTHR11280:SF5">
    <property type="entry name" value="GLUCOSAMINE-6-PHOSPHATE ISOMERASE"/>
    <property type="match status" value="1"/>
</dbReference>
<dbReference type="EMBL" id="VCIW01000010">
    <property type="protein sequence ID" value="TLS51278.1"/>
    <property type="molecule type" value="Genomic_DNA"/>
</dbReference>
<protein>
    <submittedName>
        <fullName evidence="4">Glucosamine-6-phosphate deaminase</fullName>
    </submittedName>
</protein>
<dbReference type="OrthoDB" id="9791139at2"/>
<feature type="domain" description="Glucosamine/galactosamine-6-phosphate isomerase" evidence="3">
    <location>
        <begin position="9"/>
        <end position="228"/>
    </location>
</feature>
<dbReference type="InterPro" id="IPR004547">
    <property type="entry name" value="Glucosamine6P_isomerase"/>
</dbReference>
<dbReference type="GO" id="GO:0006046">
    <property type="term" value="P:N-acetylglucosamine catabolic process"/>
    <property type="evidence" value="ECO:0007669"/>
    <property type="project" value="TreeGrafter"/>
</dbReference>
<evidence type="ECO:0000313" key="4">
    <source>
        <dbReference type="EMBL" id="TLS51278.1"/>
    </source>
</evidence>
<keyword evidence="5" id="KW-1185">Reference proteome</keyword>
<reference evidence="4 5" key="1">
    <citation type="submission" date="2019-05" db="EMBL/GenBank/DDBJ databases">
        <authorList>
            <person name="Narsing Rao M.P."/>
            <person name="Li W.J."/>
        </authorList>
    </citation>
    <scope>NUCLEOTIDE SEQUENCE [LARGE SCALE GENOMIC DNA]</scope>
    <source>
        <strain evidence="4 5">SYSU_K30003</strain>
    </source>
</reference>
<evidence type="ECO:0000313" key="5">
    <source>
        <dbReference type="Proteomes" id="UP000309676"/>
    </source>
</evidence>
<dbReference type="GO" id="GO:0004342">
    <property type="term" value="F:glucosamine-6-phosphate deaminase activity"/>
    <property type="evidence" value="ECO:0007669"/>
    <property type="project" value="InterPro"/>
</dbReference>
<dbReference type="InterPro" id="IPR037171">
    <property type="entry name" value="NagB/RpiA_transferase-like"/>
</dbReference>
<dbReference type="InterPro" id="IPR006148">
    <property type="entry name" value="Glc/Gal-6P_isomerase"/>
</dbReference>